<dbReference type="HOGENOM" id="CLU_303627_0_0_6"/>
<sequence length="980" mass="105589">MFYPGIKSYQALTAIYLVLLLALFGCGSDSDQDAAPTVTSTATTLAALNGIEVVQPGVLADIDLVNLVKANGKVVIKNVYTEQVRCPTPEVSVRGFNVYPQSGVACDYHYTVEAGSLQASARVTVLATRAENPIIPPLSHPMSLDSAGVAFDFDLVQLLGAEFPNGYNLTSVEMMPAQNGDAGQQGSVIFSGNTVTYTPPARIGFDGITYTLQKDGNPEFTVIGSIYITISNSPNEAPVIEFPNFSYQPTPGFIARAEYSIDLAQAGMTISVANGKEYHLQHVQSPTATVSPYDNADNNKRIRFQAATPGEHLVSYIVADDFGGFTMGFIKVQVDAVLNPVTWSDLEIEGRTFTAPVLYTPQLTNMFNAIPVWDDSVNNNTIPVTTVTLTPPPSGAATVFGNTLAAFRSYSAAQAYCGTRGGRLPSYDESLVIEGLQVGVDEFGLINTAPGWPKGRPYALMLNGAEPAGFPWERGAYVTCVKHTAMELDLVATEFERFARDSGALLSQELGTLTTEFPMQQITHKIIGGSLMNYPESIVIERLSDGNRLHRITAQASRNGYATIRFYDTTNPKNYIDTPMLRFLSIDVLDTDGGKLLTGSPSKLNVAILQRESTNTIVTADVDRHDINAGFMYGAFVLSSGQKVCQLYNDVTLYGRSNWVMSTYSELRSIAAHDDMKALGWPTVQYYKSGDSCAPNKQQHFYIDGRGNLGGSGCNAAESFFSFISCSSDIPVDNDKSTIAVIINNALANNTETNQVSVTVRDARNALVSGEEVSFSASNGATVETPTVLTNSNGVAIASIKSTQSGISTITASFNGTTKTVEVTFILVNCQSLGQSLEGACIDIFDADNNGKLFTSSPSVAYLDSIGGSATGDTYEDGSFGPAGVFYLFNWNSANALCTTYITNRVGGRTNWRLATRDELKVQLFDKHGTMYSARGWPTGRFYWSVTPDGSDYYDVSLFVDEVISGPPFTLSYASCVSEP</sequence>
<evidence type="ECO:0000313" key="3">
    <source>
        <dbReference type="EMBL" id="ABX47792.1"/>
    </source>
</evidence>
<dbReference type="InterPro" id="IPR013783">
    <property type="entry name" value="Ig-like_fold"/>
</dbReference>
<comment type="similarity">
    <text evidence="1">Belongs to the intimin/invasin family.</text>
</comment>
<evidence type="ECO:0000313" key="4">
    <source>
        <dbReference type="Proteomes" id="UP000000770"/>
    </source>
</evidence>
<accession>A9L063</accession>
<dbReference type="Gene3D" id="2.60.40.10">
    <property type="entry name" value="Immunoglobulins"/>
    <property type="match status" value="1"/>
</dbReference>
<protein>
    <submittedName>
        <fullName evidence="3">Ig domain protein group 1 domain protein</fullName>
    </submittedName>
</protein>
<gene>
    <name evidence="3" type="ordered locus">Sbal195_0614</name>
</gene>
<evidence type="ECO:0000259" key="2">
    <source>
        <dbReference type="PROSITE" id="PS51127"/>
    </source>
</evidence>
<dbReference type="PROSITE" id="PS51257">
    <property type="entry name" value="PROKAR_LIPOPROTEIN"/>
    <property type="match status" value="1"/>
</dbReference>
<dbReference type="EMBL" id="CP000891">
    <property type="protein sequence ID" value="ABX47792.1"/>
    <property type="molecule type" value="Genomic_DNA"/>
</dbReference>
<dbReference type="InterPro" id="IPR003344">
    <property type="entry name" value="Big_1_dom"/>
</dbReference>
<dbReference type="AlphaFoldDB" id="A9L063"/>
<evidence type="ECO:0000256" key="1">
    <source>
        <dbReference type="ARBA" id="ARBA00010116"/>
    </source>
</evidence>
<dbReference type="Pfam" id="PF02369">
    <property type="entry name" value="Big_1"/>
    <property type="match status" value="1"/>
</dbReference>
<dbReference type="Proteomes" id="UP000000770">
    <property type="component" value="Chromosome"/>
</dbReference>
<reference evidence="3 4" key="1">
    <citation type="submission" date="2007-11" db="EMBL/GenBank/DDBJ databases">
        <title>Complete sequence of chromosome of Shewanella baltica OS195.</title>
        <authorList>
            <consortium name="US DOE Joint Genome Institute"/>
            <person name="Copeland A."/>
            <person name="Lucas S."/>
            <person name="Lapidus A."/>
            <person name="Barry K."/>
            <person name="Glavina del Rio T."/>
            <person name="Dalin E."/>
            <person name="Tice H."/>
            <person name="Pitluck S."/>
            <person name="Chain P."/>
            <person name="Malfatti S."/>
            <person name="Shin M."/>
            <person name="Vergez L."/>
            <person name="Schmutz J."/>
            <person name="Larimer F."/>
            <person name="Land M."/>
            <person name="Hauser L."/>
            <person name="Kyrpides N."/>
            <person name="Kim E."/>
            <person name="Brettar I."/>
            <person name="Rodrigues J."/>
            <person name="Konstantinidis K."/>
            <person name="Klappenbach J."/>
            <person name="Hofle M."/>
            <person name="Tiedje J."/>
            <person name="Richardson P."/>
        </authorList>
    </citation>
    <scope>NUCLEOTIDE SEQUENCE [LARGE SCALE GENOMIC DNA]</scope>
    <source>
        <strain evidence="3 4">OS195</strain>
    </source>
</reference>
<name>A9L063_SHEB9</name>
<dbReference type="RefSeq" id="WP_012196624.1">
    <property type="nucleotide sequence ID" value="NC_009997.1"/>
</dbReference>
<proteinExistence type="inferred from homology"/>
<dbReference type="PROSITE" id="PS51127">
    <property type="entry name" value="BIG1"/>
    <property type="match status" value="1"/>
</dbReference>
<dbReference type="SUPFAM" id="SSF49373">
    <property type="entry name" value="Invasin/intimin cell-adhesion fragments"/>
    <property type="match status" value="1"/>
</dbReference>
<dbReference type="InterPro" id="IPR008964">
    <property type="entry name" value="Invasin/intimin_cell_adhesion"/>
</dbReference>
<dbReference type="SMART" id="SM00634">
    <property type="entry name" value="BID_1"/>
    <property type="match status" value="1"/>
</dbReference>
<organism evidence="3 4">
    <name type="scientific">Shewanella baltica (strain OS195)</name>
    <dbReference type="NCBI Taxonomy" id="399599"/>
    <lineage>
        <taxon>Bacteria</taxon>
        <taxon>Pseudomonadati</taxon>
        <taxon>Pseudomonadota</taxon>
        <taxon>Gammaproteobacteria</taxon>
        <taxon>Alteromonadales</taxon>
        <taxon>Shewanellaceae</taxon>
        <taxon>Shewanella</taxon>
    </lineage>
</organism>
<feature type="domain" description="Big-1" evidence="2">
    <location>
        <begin position="736"/>
        <end position="826"/>
    </location>
</feature>
<dbReference type="KEGG" id="sbn:Sbal195_0614"/>